<dbReference type="GO" id="GO:0032259">
    <property type="term" value="P:methylation"/>
    <property type="evidence" value="ECO:0007669"/>
    <property type="project" value="UniProtKB-KW"/>
</dbReference>
<feature type="domain" description="PG-1098 ferredoxin-like" evidence="2">
    <location>
        <begin position="277"/>
        <end position="320"/>
    </location>
</feature>
<dbReference type="Pfam" id="PF22013">
    <property type="entry name" value="PG_1098_Fer"/>
    <property type="match status" value="1"/>
</dbReference>
<gene>
    <name evidence="3" type="ORF">FRY74_01890</name>
</gene>
<evidence type="ECO:0000313" key="4">
    <source>
        <dbReference type="Proteomes" id="UP000321721"/>
    </source>
</evidence>
<dbReference type="RefSeq" id="WP_147098061.1">
    <property type="nucleotide sequence ID" value="NZ_VOOS01000001.1"/>
</dbReference>
<name>A0A5C6RX75_9FLAO</name>
<feature type="domain" description="THUMP-like" evidence="1">
    <location>
        <begin position="321"/>
        <end position="389"/>
    </location>
</feature>
<keyword evidence="3" id="KW-0808">Transferase</keyword>
<dbReference type="Pfam" id="PF03602">
    <property type="entry name" value="Cons_hypoth95"/>
    <property type="match status" value="1"/>
</dbReference>
<evidence type="ECO:0000259" key="2">
    <source>
        <dbReference type="Pfam" id="PF22013"/>
    </source>
</evidence>
<dbReference type="InterPro" id="IPR041497">
    <property type="entry name" value="Thump-like"/>
</dbReference>
<dbReference type="InterPro" id="IPR054168">
    <property type="entry name" value="PG_1098_Fer"/>
</dbReference>
<protein>
    <submittedName>
        <fullName evidence="3">Class I SAM-dependent methyltransferase</fullName>
    </submittedName>
</protein>
<accession>A0A5C6RX75</accession>
<sequence>MEKEIAFIEINKTKSLPEIALTLSKHPELDKNFIINQINGLQKAQKKLPEFYQNNNIIYPATISIEQCSSEQTATFKTKIIRHSGLTPESHLIDLTGGFGIDTYYFSKQFKEVTYLEPNVELFNVVQQNFKTLGAININFKNTTTEDFLNNNTQHFDIAYIDPSRRNESEKVFMLSDCIPNIIDLQEEILKIADKILIKTSPILDIKQSIKELENVSEIWVVSLNNECKEVLYLVDKETPSEPNINTINIGKINQVFSFNYTNEENCSTHFSEPLNYLYEPNTSILKAGAFKSIAQKYQLKKIAQHTHLYTSENLVGNFPGRCFKINTVLPYQPKAFKKLGIKKANITCRNFIDSVAQIKKKLNCTDGGNNYVFAATDLNDNPIIIVTNKA</sequence>
<dbReference type="Proteomes" id="UP000321721">
    <property type="component" value="Unassembled WGS sequence"/>
</dbReference>
<reference evidence="3 4" key="1">
    <citation type="submission" date="2019-08" db="EMBL/GenBank/DDBJ databases">
        <title>Genome of Vicingus serpentipes NCIMB 15042.</title>
        <authorList>
            <person name="Bowman J.P."/>
        </authorList>
    </citation>
    <scope>NUCLEOTIDE SEQUENCE [LARGE SCALE GENOMIC DNA]</scope>
    <source>
        <strain evidence="3 4">NCIMB 15042</strain>
    </source>
</reference>
<dbReference type="Gene3D" id="3.40.50.150">
    <property type="entry name" value="Vaccinia Virus protein VP39"/>
    <property type="match status" value="1"/>
</dbReference>
<dbReference type="Pfam" id="PF18096">
    <property type="entry name" value="Thump_like"/>
    <property type="match status" value="1"/>
</dbReference>
<comment type="caution">
    <text evidence="3">The sequence shown here is derived from an EMBL/GenBank/DDBJ whole genome shotgun (WGS) entry which is preliminary data.</text>
</comment>
<organism evidence="3 4">
    <name type="scientific">Vicingus serpentipes</name>
    <dbReference type="NCBI Taxonomy" id="1926625"/>
    <lineage>
        <taxon>Bacteria</taxon>
        <taxon>Pseudomonadati</taxon>
        <taxon>Bacteroidota</taxon>
        <taxon>Flavobacteriia</taxon>
        <taxon>Flavobacteriales</taxon>
        <taxon>Vicingaceae</taxon>
        <taxon>Vicingus</taxon>
    </lineage>
</organism>
<dbReference type="InterPro" id="IPR029063">
    <property type="entry name" value="SAM-dependent_MTases_sf"/>
</dbReference>
<evidence type="ECO:0000259" key="1">
    <source>
        <dbReference type="Pfam" id="PF18096"/>
    </source>
</evidence>
<dbReference type="OrthoDB" id="1000417at2"/>
<dbReference type="EMBL" id="VOOS01000001">
    <property type="protein sequence ID" value="TXB66958.1"/>
    <property type="molecule type" value="Genomic_DNA"/>
</dbReference>
<keyword evidence="4" id="KW-1185">Reference proteome</keyword>
<proteinExistence type="predicted"/>
<dbReference type="SUPFAM" id="SSF53335">
    <property type="entry name" value="S-adenosyl-L-methionine-dependent methyltransferases"/>
    <property type="match status" value="1"/>
</dbReference>
<dbReference type="AlphaFoldDB" id="A0A5C6RX75"/>
<dbReference type="Gene3D" id="1.10.10.1110">
    <property type="entry name" value="Methyltransferase PG1098, N-terminal domain"/>
    <property type="match status" value="1"/>
</dbReference>
<evidence type="ECO:0000313" key="3">
    <source>
        <dbReference type="EMBL" id="TXB66958.1"/>
    </source>
</evidence>
<dbReference type="GO" id="GO:0008168">
    <property type="term" value="F:methyltransferase activity"/>
    <property type="evidence" value="ECO:0007669"/>
    <property type="project" value="UniProtKB-KW"/>
</dbReference>
<keyword evidence="3" id="KW-0489">Methyltransferase</keyword>